<keyword evidence="4" id="KW-0804">Transcription</keyword>
<name>A0ABQ1LYS4_9SPHI</name>
<evidence type="ECO:0000313" key="8">
    <source>
        <dbReference type="Proteomes" id="UP000597338"/>
    </source>
</evidence>
<dbReference type="InterPro" id="IPR036388">
    <property type="entry name" value="WH-like_DNA-bd_sf"/>
</dbReference>
<evidence type="ECO:0000313" key="7">
    <source>
        <dbReference type="EMBL" id="GGC32115.1"/>
    </source>
</evidence>
<dbReference type="NCBIfam" id="TIGR02985">
    <property type="entry name" value="Sig70_bacteroi1"/>
    <property type="match status" value="1"/>
</dbReference>
<dbReference type="SUPFAM" id="SSF88946">
    <property type="entry name" value="Sigma2 domain of RNA polymerase sigma factors"/>
    <property type="match status" value="1"/>
</dbReference>
<feature type="domain" description="RNA polymerase sigma-70 region 2" evidence="5">
    <location>
        <begin position="28"/>
        <end position="96"/>
    </location>
</feature>
<dbReference type="RefSeq" id="WP_188751251.1">
    <property type="nucleotide sequence ID" value="NZ_BMIK01000008.1"/>
</dbReference>
<keyword evidence="2" id="KW-0805">Transcription regulation</keyword>
<dbReference type="Gene3D" id="1.10.10.10">
    <property type="entry name" value="Winged helix-like DNA-binding domain superfamily/Winged helix DNA-binding domain"/>
    <property type="match status" value="1"/>
</dbReference>
<comment type="similarity">
    <text evidence="1">Belongs to the sigma-70 factor family. ECF subfamily.</text>
</comment>
<reference evidence="8" key="1">
    <citation type="journal article" date="2019" name="Int. J. Syst. Evol. Microbiol.">
        <title>The Global Catalogue of Microorganisms (GCM) 10K type strain sequencing project: providing services to taxonomists for standard genome sequencing and annotation.</title>
        <authorList>
            <consortium name="The Broad Institute Genomics Platform"/>
            <consortium name="The Broad Institute Genome Sequencing Center for Infectious Disease"/>
            <person name="Wu L."/>
            <person name="Ma J."/>
        </authorList>
    </citation>
    <scope>NUCLEOTIDE SEQUENCE [LARGE SCALE GENOMIC DNA]</scope>
    <source>
        <strain evidence="8">CGMCC 1.15342</strain>
    </source>
</reference>
<dbReference type="InterPro" id="IPR013325">
    <property type="entry name" value="RNA_pol_sigma_r2"/>
</dbReference>
<dbReference type="SUPFAM" id="SSF88659">
    <property type="entry name" value="Sigma3 and sigma4 domains of RNA polymerase sigma factors"/>
    <property type="match status" value="1"/>
</dbReference>
<organism evidence="7 8">
    <name type="scientific">Parapedobacter defluvii</name>
    <dbReference type="NCBI Taxonomy" id="2045106"/>
    <lineage>
        <taxon>Bacteria</taxon>
        <taxon>Pseudomonadati</taxon>
        <taxon>Bacteroidota</taxon>
        <taxon>Sphingobacteriia</taxon>
        <taxon>Sphingobacteriales</taxon>
        <taxon>Sphingobacteriaceae</taxon>
        <taxon>Parapedobacter</taxon>
    </lineage>
</organism>
<dbReference type="InterPro" id="IPR039425">
    <property type="entry name" value="RNA_pol_sigma-70-like"/>
</dbReference>
<dbReference type="EMBL" id="BMIK01000008">
    <property type="protein sequence ID" value="GGC32115.1"/>
    <property type="molecule type" value="Genomic_DNA"/>
</dbReference>
<keyword evidence="8" id="KW-1185">Reference proteome</keyword>
<keyword evidence="3" id="KW-0731">Sigma factor</keyword>
<evidence type="ECO:0000259" key="6">
    <source>
        <dbReference type="Pfam" id="PF08281"/>
    </source>
</evidence>
<dbReference type="InterPro" id="IPR014284">
    <property type="entry name" value="RNA_pol_sigma-70_dom"/>
</dbReference>
<dbReference type="InterPro" id="IPR013324">
    <property type="entry name" value="RNA_pol_sigma_r3/r4-like"/>
</dbReference>
<evidence type="ECO:0000256" key="4">
    <source>
        <dbReference type="ARBA" id="ARBA00023163"/>
    </source>
</evidence>
<gene>
    <name evidence="7" type="ORF">GCM10011386_25290</name>
</gene>
<dbReference type="InterPro" id="IPR014327">
    <property type="entry name" value="RNA_pol_sigma70_bacteroid"/>
</dbReference>
<dbReference type="PANTHER" id="PTHR43133:SF46">
    <property type="entry name" value="RNA POLYMERASE SIGMA-70 FACTOR ECF SUBFAMILY"/>
    <property type="match status" value="1"/>
</dbReference>
<dbReference type="Pfam" id="PF04542">
    <property type="entry name" value="Sigma70_r2"/>
    <property type="match status" value="1"/>
</dbReference>
<dbReference type="NCBIfam" id="TIGR02937">
    <property type="entry name" value="sigma70-ECF"/>
    <property type="match status" value="1"/>
</dbReference>
<keyword evidence="7" id="KW-0240">DNA-directed RNA polymerase</keyword>
<evidence type="ECO:0000256" key="1">
    <source>
        <dbReference type="ARBA" id="ARBA00010641"/>
    </source>
</evidence>
<dbReference type="InterPro" id="IPR013249">
    <property type="entry name" value="RNA_pol_sigma70_r4_t2"/>
</dbReference>
<dbReference type="InterPro" id="IPR007627">
    <property type="entry name" value="RNA_pol_sigma70_r2"/>
</dbReference>
<dbReference type="Proteomes" id="UP000597338">
    <property type="component" value="Unassembled WGS sequence"/>
</dbReference>
<protein>
    <submittedName>
        <fullName evidence="7">DNA-directed RNA polymerase sigma-70 factor</fullName>
    </submittedName>
</protein>
<dbReference type="PANTHER" id="PTHR43133">
    <property type="entry name" value="RNA POLYMERASE ECF-TYPE SIGMA FACTO"/>
    <property type="match status" value="1"/>
</dbReference>
<feature type="domain" description="RNA polymerase sigma factor 70 region 4 type 2" evidence="6">
    <location>
        <begin position="125"/>
        <end position="173"/>
    </location>
</feature>
<evidence type="ECO:0000259" key="5">
    <source>
        <dbReference type="Pfam" id="PF04542"/>
    </source>
</evidence>
<dbReference type="Gene3D" id="1.10.1740.10">
    <property type="match status" value="1"/>
</dbReference>
<sequence>MTSIHRHDTDKELVTKLRQDDEAALSEIYERYWDRLFVVAANRLGDPQEAEECVQDVLYKLWRLRETLHIENDDLSGYLAVSIRNQVFNRRLKRHRERLRVAEYETTDAGHPSPELVLIAKELQKRIDRAINNLPTQCRIVFELSRQEGKTVKQVADQLAISENTVKYHLKKANRDIRESLDLSVWLAVIYYFFQK</sequence>
<proteinExistence type="inferred from homology"/>
<comment type="caution">
    <text evidence="7">The sequence shown here is derived from an EMBL/GenBank/DDBJ whole genome shotgun (WGS) entry which is preliminary data.</text>
</comment>
<dbReference type="GO" id="GO:0000428">
    <property type="term" value="C:DNA-directed RNA polymerase complex"/>
    <property type="evidence" value="ECO:0007669"/>
    <property type="project" value="UniProtKB-KW"/>
</dbReference>
<evidence type="ECO:0000256" key="2">
    <source>
        <dbReference type="ARBA" id="ARBA00023015"/>
    </source>
</evidence>
<dbReference type="Pfam" id="PF08281">
    <property type="entry name" value="Sigma70_r4_2"/>
    <property type="match status" value="1"/>
</dbReference>
<accession>A0ABQ1LYS4</accession>
<evidence type="ECO:0000256" key="3">
    <source>
        <dbReference type="ARBA" id="ARBA00023082"/>
    </source>
</evidence>